<comment type="catalytic activity">
    <reaction evidence="1">
        <text>ATP + protein L-histidine = ADP + protein N-phospho-L-histidine.</text>
        <dbReference type="EC" id="2.7.13.3"/>
    </reaction>
</comment>
<dbReference type="Gene3D" id="3.30.450.20">
    <property type="entry name" value="PAS domain"/>
    <property type="match status" value="3"/>
</dbReference>
<evidence type="ECO:0000256" key="5">
    <source>
        <dbReference type="ARBA" id="ARBA00022777"/>
    </source>
</evidence>
<keyword evidence="5" id="KW-0418">Kinase</keyword>
<dbReference type="STRING" id="1134406.ADN00_17240"/>
<gene>
    <name evidence="12" type="ORF">ADN00_17240</name>
</gene>
<dbReference type="SUPFAM" id="SSF55781">
    <property type="entry name" value="GAF domain-like"/>
    <property type="match status" value="1"/>
</dbReference>
<dbReference type="AlphaFoldDB" id="A0A0P6XA29"/>
<dbReference type="CDD" id="cd00082">
    <property type="entry name" value="HisKA"/>
    <property type="match status" value="1"/>
</dbReference>
<dbReference type="PANTHER" id="PTHR43304:SF1">
    <property type="entry name" value="PAC DOMAIN-CONTAINING PROTEIN"/>
    <property type="match status" value="1"/>
</dbReference>
<feature type="domain" description="PAC" evidence="11">
    <location>
        <begin position="645"/>
        <end position="697"/>
    </location>
</feature>
<accession>A0A0P6XA29</accession>
<evidence type="ECO:0000256" key="3">
    <source>
        <dbReference type="ARBA" id="ARBA00022553"/>
    </source>
</evidence>
<dbReference type="PROSITE" id="PS50109">
    <property type="entry name" value="HIS_KIN"/>
    <property type="match status" value="1"/>
</dbReference>
<evidence type="ECO:0000256" key="2">
    <source>
        <dbReference type="ARBA" id="ARBA00012438"/>
    </source>
</evidence>
<dbReference type="Pfam" id="PF02518">
    <property type="entry name" value="HATPase_c"/>
    <property type="match status" value="1"/>
</dbReference>
<dbReference type="PROSITE" id="PS50113">
    <property type="entry name" value="PAC"/>
    <property type="match status" value="3"/>
</dbReference>
<dbReference type="Pfam" id="PF00072">
    <property type="entry name" value="Response_reg"/>
    <property type="match status" value="1"/>
</dbReference>
<evidence type="ECO:0000256" key="6">
    <source>
        <dbReference type="ARBA" id="ARBA00023012"/>
    </source>
</evidence>
<keyword evidence="13" id="KW-1185">Reference proteome</keyword>
<dbReference type="PROSITE" id="PS50110">
    <property type="entry name" value="RESPONSE_REGULATORY"/>
    <property type="match status" value="1"/>
</dbReference>
<dbReference type="SUPFAM" id="SSF55874">
    <property type="entry name" value="ATPase domain of HSP90 chaperone/DNA topoisomerase II/histidine kinase"/>
    <property type="match status" value="1"/>
</dbReference>
<dbReference type="InterPro" id="IPR011006">
    <property type="entry name" value="CheY-like_superfamily"/>
</dbReference>
<dbReference type="PRINTS" id="PR00344">
    <property type="entry name" value="BCTRLSENSOR"/>
</dbReference>
<dbReference type="PROSITE" id="PS50112">
    <property type="entry name" value="PAS"/>
    <property type="match status" value="3"/>
</dbReference>
<evidence type="ECO:0000259" key="8">
    <source>
        <dbReference type="PROSITE" id="PS50109"/>
    </source>
</evidence>
<dbReference type="Gene3D" id="3.30.450.40">
    <property type="match status" value="1"/>
</dbReference>
<dbReference type="InterPro" id="IPR036097">
    <property type="entry name" value="HisK_dim/P_sf"/>
</dbReference>
<dbReference type="InterPro" id="IPR000014">
    <property type="entry name" value="PAS"/>
</dbReference>
<dbReference type="RefSeq" id="WP_075064293.1">
    <property type="nucleotide sequence ID" value="NZ_LGCL01000041.1"/>
</dbReference>
<reference evidence="12 13" key="1">
    <citation type="submission" date="2015-07" db="EMBL/GenBank/DDBJ databases">
        <title>Genome sequence of Ornatilinea apprima DSM 23815.</title>
        <authorList>
            <person name="Hemp J."/>
            <person name="Ward L.M."/>
            <person name="Pace L.A."/>
            <person name="Fischer W.W."/>
        </authorList>
    </citation>
    <scope>NUCLEOTIDE SEQUENCE [LARGE SCALE GENOMIC DNA]</scope>
    <source>
        <strain evidence="12 13">P3M-1</strain>
    </source>
</reference>
<evidence type="ECO:0000313" key="12">
    <source>
        <dbReference type="EMBL" id="KPL71433.1"/>
    </source>
</evidence>
<dbReference type="PANTHER" id="PTHR43304">
    <property type="entry name" value="PHYTOCHROME-LIKE PROTEIN CPH1"/>
    <property type="match status" value="1"/>
</dbReference>
<evidence type="ECO:0000259" key="9">
    <source>
        <dbReference type="PROSITE" id="PS50110"/>
    </source>
</evidence>
<organism evidence="12 13">
    <name type="scientific">Ornatilinea apprima</name>
    <dbReference type="NCBI Taxonomy" id="1134406"/>
    <lineage>
        <taxon>Bacteria</taxon>
        <taxon>Bacillati</taxon>
        <taxon>Chloroflexota</taxon>
        <taxon>Anaerolineae</taxon>
        <taxon>Anaerolineales</taxon>
        <taxon>Anaerolineaceae</taxon>
        <taxon>Ornatilinea</taxon>
    </lineage>
</organism>
<dbReference type="OrthoDB" id="142586at2"/>
<dbReference type="Proteomes" id="UP000050417">
    <property type="component" value="Unassembled WGS sequence"/>
</dbReference>
<protein>
    <recommendedName>
        <fullName evidence="2">histidine kinase</fullName>
        <ecNumber evidence="2">2.7.13.3</ecNumber>
    </recommendedName>
</protein>
<feature type="modified residue" description="4-aspartylphosphate" evidence="7">
    <location>
        <position position="56"/>
    </location>
</feature>
<dbReference type="EC" id="2.7.13.3" evidence="2"/>
<dbReference type="Pfam" id="PF00989">
    <property type="entry name" value="PAS"/>
    <property type="match status" value="1"/>
</dbReference>
<evidence type="ECO:0000256" key="7">
    <source>
        <dbReference type="PROSITE-ProRule" id="PRU00169"/>
    </source>
</evidence>
<dbReference type="GO" id="GO:0000155">
    <property type="term" value="F:phosphorelay sensor kinase activity"/>
    <property type="evidence" value="ECO:0007669"/>
    <property type="project" value="InterPro"/>
</dbReference>
<dbReference type="Gene3D" id="1.10.287.130">
    <property type="match status" value="1"/>
</dbReference>
<feature type="domain" description="PAC" evidence="11">
    <location>
        <begin position="340"/>
        <end position="393"/>
    </location>
</feature>
<dbReference type="InterPro" id="IPR003018">
    <property type="entry name" value="GAF"/>
</dbReference>
<evidence type="ECO:0000256" key="1">
    <source>
        <dbReference type="ARBA" id="ARBA00000085"/>
    </source>
</evidence>
<dbReference type="GO" id="GO:0006355">
    <property type="term" value="P:regulation of DNA-templated transcription"/>
    <property type="evidence" value="ECO:0007669"/>
    <property type="project" value="InterPro"/>
</dbReference>
<dbReference type="EMBL" id="LGCL01000041">
    <property type="protein sequence ID" value="KPL71433.1"/>
    <property type="molecule type" value="Genomic_DNA"/>
</dbReference>
<dbReference type="InterPro" id="IPR052162">
    <property type="entry name" value="Sensor_kinase/Photoreceptor"/>
</dbReference>
<dbReference type="CDD" id="cd00156">
    <property type="entry name" value="REC"/>
    <property type="match status" value="1"/>
</dbReference>
<dbReference type="InterPro" id="IPR001610">
    <property type="entry name" value="PAC"/>
</dbReference>
<dbReference type="Pfam" id="PF13426">
    <property type="entry name" value="PAS_9"/>
    <property type="match status" value="1"/>
</dbReference>
<dbReference type="Gene3D" id="3.40.50.2300">
    <property type="match status" value="1"/>
</dbReference>
<keyword evidence="4" id="KW-0808">Transferase</keyword>
<dbReference type="SUPFAM" id="SSF55785">
    <property type="entry name" value="PYP-like sensor domain (PAS domain)"/>
    <property type="match status" value="3"/>
</dbReference>
<evidence type="ECO:0000313" key="13">
    <source>
        <dbReference type="Proteomes" id="UP000050417"/>
    </source>
</evidence>
<dbReference type="NCBIfam" id="TIGR00229">
    <property type="entry name" value="sensory_box"/>
    <property type="match status" value="3"/>
</dbReference>
<evidence type="ECO:0000259" key="11">
    <source>
        <dbReference type="PROSITE" id="PS50113"/>
    </source>
</evidence>
<dbReference type="Pfam" id="PF01590">
    <property type="entry name" value="GAF"/>
    <property type="match status" value="1"/>
</dbReference>
<dbReference type="InterPro" id="IPR013767">
    <property type="entry name" value="PAS_fold"/>
</dbReference>
<sequence>MSHSYQILVLDDDRSLASLIKAYLENTIQAGVELTHSVDHFWLAQQSNRYDLFLLDYRLPNTTGIEVLDEIKKRDITTPVIMMTGEGSEQIAVQAIQSGAMDYLVKGNDLLNRLPDAIKKVLQMHDLQQAYDSSMDQIKYQALLLSNIREAVVVWDTDGRITFWNIAAYKLFGYKPNERIGANAYEHYINQFLPPVILPKAEDTSGFEIQRRYIHPDGSNCWVSSRTTPLVDEKDPRKIIGYIDISHDITRLKREEKALKENKHFIQRILDTTPFPIFIFDLKEKRLTFVNHATEKYLQYSPEELLNQGRHLLKQLLHPRHTERGAIHERYANLADGQIIQNEYQIQDRGHQWHSFLSHEAVFQRDLDGTPIQIIGVAEDITDRKQAERNLRHRAAIESLIASISTDLVNLEFPHIHAGIQRSLKAVGEFLLMDMGFVQILSDQSTSATSAYHWAREENHRQSLSTCQAAIIASPDLIARLRSSQSVQISADSEPNPDLQDFVDRLRESGIKQISIIPMHYNGKLIGFLGFASRQSARQWDAQDQNMLQTVADIFVNTLIQLWSEERLRKSEALYRAIVDDHQTELISRFNPDTTLTFVNDAYCRFFDKGKHDLLGKSFLSLMQTQDRQQLLRELYDLTPATPVRTIETRFTLADQSTRWIEWSDRAIFSENNDLIEFQSVGRDITQRKEMEERIESARAQLAQNTRLASLGELASGVAHLISNPLTTVIAEAQLLKQEIDPSDPRLESVTAIEQAGWRTQQVVDELLHFSQPTSDQNEWVNINETIQRALTLVKGNLSNIDVELKINLAESLPNLIGNARQLQDLWVNLLLLARNASADGKAHTIQITTSSAENGKVVIELSDDGNMIPEEQMKNLFEPVLLPPGLGRGTGMELSICREIVRQHNGTIKASSSVAGTVFTIEFTGEVISHGKS</sequence>
<dbReference type="InterPro" id="IPR003594">
    <property type="entry name" value="HATPase_dom"/>
</dbReference>
<dbReference type="InterPro" id="IPR004358">
    <property type="entry name" value="Sig_transdc_His_kin-like_C"/>
</dbReference>
<dbReference type="InterPro" id="IPR000700">
    <property type="entry name" value="PAS-assoc_C"/>
</dbReference>
<evidence type="ECO:0000259" key="10">
    <source>
        <dbReference type="PROSITE" id="PS50112"/>
    </source>
</evidence>
<dbReference type="SMART" id="SM00388">
    <property type="entry name" value="HisKA"/>
    <property type="match status" value="1"/>
</dbReference>
<dbReference type="SMART" id="SM00086">
    <property type="entry name" value="PAC"/>
    <property type="match status" value="3"/>
</dbReference>
<keyword evidence="6" id="KW-0902">Two-component regulatory system</keyword>
<feature type="domain" description="Histidine kinase" evidence="8">
    <location>
        <begin position="717"/>
        <end position="928"/>
    </location>
</feature>
<dbReference type="InterPro" id="IPR001789">
    <property type="entry name" value="Sig_transdc_resp-reg_receiver"/>
</dbReference>
<dbReference type="Gene3D" id="3.30.565.10">
    <property type="entry name" value="Histidine kinase-like ATPase, C-terminal domain"/>
    <property type="match status" value="1"/>
</dbReference>
<dbReference type="SMART" id="SM00448">
    <property type="entry name" value="REC"/>
    <property type="match status" value="1"/>
</dbReference>
<proteinExistence type="predicted"/>
<dbReference type="Pfam" id="PF08447">
    <property type="entry name" value="PAS_3"/>
    <property type="match status" value="1"/>
</dbReference>
<dbReference type="CDD" id="cd00130">
    <property type="entry name" value="PAS"/>
    <property type="match status" value="3"/>
</dbReference>
<dbReference type="InterPro" id="IPR003661">
    <property type="entry name" value="HisK_dim/P_dom"/>
</dbReference>
<comment type="caution">
    <text evidence="12">The sequence shown here is derived from an EMBL/GenBank/DDBJ whole genome shotgun (WGS) entry which is preliminary data.</text>
</comment>
<dbReference type="SMART" id="SM00065">
    <property type="entry name" value="GAF"/>
    <property type="match status" value="1"/>
</dbReference>
<dbReference type="InterPro" id="IPR013655">
    <property type="entry name" value="PAS_fold_3"/>
</dbReference>
<feature type="domain" description="Response regulatory" evidence="9">
    <location>
        <begin position="6"/>
        <end position="121"/>
    </location>
</feature>
<dbReference type="SMART" id="SM00387">
    <property type="entry name" value="HATPase_c"/>
    <property type="match status" value="1"/>
</dbReference>
<feature type="domain" description="PAS" evidence="10">
    <location>
        <begin position="137"/>
        <end position="195"/>
    </location>
</feature>
<feature type="domain" description="PAC" evidence="11">
    <location>
        <begin position="207"/>
        <end position="261"/>
    </location>
</feature>
<dbReference type="InterPro" id="IPR029016">
    <property type="entry name" value="GAF-like_dom_sf"/>
</dbReference>
<feature type="domain" description="PAS" evidence="10">
    <location>
        <begin position="571"/>
        <end position="642"/>
    </location>
</feature>
<dbReference type="InterPro" id="IPR035965">
    <property type="entry name" value="PAS-like_dom_sf"/>
</dbReference>
<name>A0A0P6XA29_9CHLR</name>
<dbReference type="SMART" id="SM00091">
    <property type="entry name" value="PAS"/>
    <property type="match status" value="3"/>
</dbReference>
<dbReference type="SUPFAM" id="SSF52172">
    <property type="entry name" value="CheY-like"/>
    <property type="match status" value="1"/>
</dbReference>
<dbReference type="SUPFAM" id="SSF47384">
    <property type="entry name" value="Homodimeric domain of signal transducing histidine kinase"/>
    <property type="match status" value="1"/>
</dbReference>
<dbReference type="InterPro" id="IPR005467">
    <property type="entry name" value="His_kinase_dom"/>
</dbReference>
<dbReference type="InterPro" id="IPR036890">
    <property type="entry name" value="HATPase_C_sf"/>
</dbReference>
<dbReference type="Pfam" id="PF00512">
    <property type="entry name" value="HisKA"/>
    <property type="match status" value="1"/>
</dbReference>
<keyword evidence="3 7" id="KW-0597">Phosphoprotein</keyword>
<feature type="domain" description="PAS" evidence="10">
    <location>
        <begin position="262"/>
        <end position="319"/>
    </location>
</feature>
<evidence type="ECO:0000256" key="4">
    <source>
        <dbReference type="ARBA" id="ARBA00022679"/>
    </source>
</evidence>